<dbReference type="InterPro" id="IPR007329">
    <property type="entry name" value="FMN-bd"/>
</dbReference>
<dbReference type="NCBIfam" id="TIGR01947">
    <property type="entry name" value="rnfG"/>
    <property type="match status" value="1"/>
</dbReference>
<keyword evidence="2 6" id="KW-0597">Phosphoprotein</keyword>
<comment type="subunit">
    <text evidence="6">The complex is composed of six subunits: RnfA, RnfB, RnfC, RnfD, RnfE and RnfG.</text>
</comment>
<dbReference type="PANTHER" id="PTHR36118:SF1">
    <property type="entry name" value="ION-TRANSLOCATING OXIDOREDUCTASE COMPLEX SUBUNIT G"/>
    <property type="match status" value="1"/>
</dbReference>
<evidence type="ECO:0000313" key="9">
    <source>
        <dbReference type="Proteomes" id="UP001157353"/>
    </source>
</evidence>
<comment type="subcellular location">
    <subcellularLocation>
        <location evidence="6">Cell inner membrane</location>
        <topology evidence="6">Single-pass membrane protein</topology>
    </subcellularLocation>
</comment>
<evidence type="ECO:0000256" key="3">
    <source>
        <dbReference type="ARBA" id="ARBA00022630"/>
    </source>
</evidence>
<dbReference type="SMART" id="SM00900">
    <property type="entry name" value="FMN_bind"/>
    <property type="match status" value="1"/>
</dbReference>
<feature type="modified residue" description="FMN phosphoryl threonine" evidence="6">
    <location>
        <position position="177"/>
    </location>
</feature>
<dbReference type="InterPro" id="IPR010209">
    <property type="entry name" value="Ion_transpt_RnfG/RsxG"/>
</dbReference>
<keyword evidence="6" id="KW-0472">Membrane</keyword>
<keyword evidence="9" id="KW-1185">Reference proteome</keyword>
<dbReference type="HAMAP" id="MF_00479">
    <property type="entry name" value="RsxG_RnfG"/>
    <property type="match status" value="1"/>
</dbReference>
<keyword evidence="6" id="KW-0812">Transmembrane</keyword>
<reference evidence="9" key="1">
    <citation type="journal article" date="2019" name="Int. J. Syst. Evol. Microbiol.">
        <title>The Global Catalogue of Microorganisms (GCM) 10K type strain sequencing project: providing services to taxonomists for standard genome sequencing and annotation.</title>
        <authorList>
            <consortium name="The Broad Institute Genomics Platform"/>
            <consortium name="The Broad Institute Genome Sequencing Center for Infectious Disease"/>
            <person name="Wu L."/>
            <person name="Ma J."/>
        </authorList>
    </citation>
    <scope>NUCLEOTIDE SEQUENCE [LARGE SCALE GENOMIC DNA]</scope>
    <source>
        <strain evidence="9">NBRC 103166</strain>
    </source>
</reference>
<dbReference type="NCBIfam" id="NF002519">
    <property type="entry name" value="PRK01908.1"/>
    <property type="match status" value="1"/>
</dbReference>
<protein>
    <recommendedName>
        <fullName evidence="6">Ion-translocating oxidoreductase complex subunit G</fullName>
        <ecNumber evidence="6">7.-.-.-</ecNumber>
    </recommendedName>
    <alternativeName>
        <fullName evidence="6">Rnf electron transport complex subunit G</fullName>
    </alternativeName>
</protein>
<keyword evidence="4 6" id="KW-0288">FMN</keyword>
<feature type="domain" description="FMN-binding" evidence="7">
    <location>
        <begin position="102"/>
        <end position="194"/>
    </location>
</feature>
<dbReference type="PANTHER" id="PTHR36118">
    <property type="entry name" value="ION-TRANSLOCATING OXIDOREDUCTASE COMPLEX SUBUNIT G"/>
    <property type="match status" value="1"/>
</dbReference>
<evidence type="ECO:0000256" key="6">
    <source>
        <dbReference type="HAMAP-Rule" id="MF_00479"/>
    </source>
</evidence>
<keyword evidence="6" id="KW-1003">Cell membrane</keyword>
<name>A0ABQ6E536_9GAMM</name>
<keyword evidence="1 6" id="KW-0813">Transport</keyword>
<keyword evidence="6" id="KW-0997">Cell inner membrane</keyword>
<evidence type="ECO:0000256" key="1">
    <source>
        <dbReference type="ARBA" id="ARBA00022448"/>
    </source>
</evidence>
<keyword evidence="6" id="KW-1133">Transmembrane helix</keyword>
<dbReference type="Proteomes" id="UP001157353">
    <property type="component" value="Unassembled WGS sequence"/>
</dbReference>
<organism evidence="8 9">
    <name type="scientific">Psychromonas marina</name>
    <dbReference type="NCBI Taxonomy" id="88364"/>
    <lineage>
        <taxon>Bacteria</taxon>
        <taxon>Pseudomonadati</taxon>
        <taxon>Pseudomonadota</taxon>
        <taxon>Gammaproteobacteria</taxon>
        <taxon>Alteromonadales</taxon>
        <taxon>Psychromonadaceae</taxon>
        <taxon>Psychromonas</taxon>
    </lineage>
</organism>
<evidence type="ECO:0000259" key="7">
    <source>
        <dbReference type="SMART" id="SM00900"/>
    </source>
</evidence>
<comment type="cofactor">
    <cofactor evidence="6">
        <name>FMN</name>
        <dbReference type="ChEBI" id="CHEBI:58210"/>
    </cofactor>
</comment>
<dbReference type="EMBL" id="BSPQ01000026">
    <property type="protein sequence ID" value="GLS92522.1"/>
    <property type="molecule type" value="Genomic_DNA"/>
</dbReference>
<gene>
    <name evidence="6" type="primary">rnfG</name>
    <name evidence="8" type="ORF">GCM10007916_35940</name>
</gene>
<keyword evidence="5 6" id="KW-0249">Electron transport</keyword>
<comment type="caution">
    <text evidence="8">The sequence shown here is derived from an EMBL/GenBank/DDBJ whole genome shotgun (WGS) entry which is preliminary data.</text>
</comment>
<dbReference type="Pfam" id="PF04205">
    <property type="entry name" value="FMN_bind"/>
    <property type="match status" value="1"/>
</dbReference>
<proteinExistence type="inferred from homology"/>
<dbReference type="RefSeq" id="WP_284205628.1">
    <property type="nucleotide sequence ID" value="NZ_BSPQ01000026.1"/>
</dbReference>
<keyword evidence="6" id="KW-1278">Translocase</keyword>
<comment type="function">
    <text evidence="6">Part of a membrane-bound complex that couples electron transfer with translocation of ions across the membrane.</text>
</comment>
<dbReference type="EC" id="7.-.-.-" evidence="6"/>
<evidence type="ECO:0000256" key="2">
    <source>
        <dbReference type="ARBA" id="ARBA00022553"/>
    </source>
</evidence>
<evidence type="ECO:0000256" key="5">
    <source>
        <dbReference type="ARBA" id="ARBA00022982"/>
    </source>
</evidence>
<evidence type="ECO:0000313" key="8">
    <source>
        <dbReference type="EMBL" id="GLS92522.1"/>
    </source>
</evidence>
<comment type="similarity">
    <text evidence="6">Belongs to the RnfG family.</text>
</comment>
<evidence type="ECO:0000256" key="4">
    <source>
        <dbReference type="ARBA" id="ARBA00022643"/>
    </source>
</evidence>
<keyword evidence="3 6" id="KW-0285">Flavoprotein</keyword>
<accession>A0ABQ6E536</accession>
<sequence>MSIISEKIKKTHAYPALLMGVVSLLVCSLLLITHQLTAQPIADRQREDLSKLLNQVLPVEAYDNQPLDQRYQEEFEGQSYLFYRARMQQKVSAIIIFTSTSGYSGEISLLVAIKADGSLSGVRVLSHTETPGLGDKIELAKSDWILSFAGLSLTLPDLTGWAVKKDGGEFDAFTGATITPRAVVKGVHKTLQLFQDNRAFFLEQQTDPQASSSPLETQHSEHIIKDALVDLTEYRKQRSYYAEL</sequence>